<dbReference type="PROSITE" id="PS50109">
    <property type="entry name" value="HIS_KIN"/>
    <property type="match status" value="1"/>
</dbReference>
<dbReference type="InterPro" id="IPR037006">
    <property type="entry name" value="CheA-like_homodim_sf"/>
</dbReference>
<dbReference type="InterPro" id="IPR004105">
    <property type="entry name" value="CheA-like_dim"/>
</dbReference>
<feature type="compositionally biased region" description="Acidic residues" evidence="9">
    <location>
        <begin position="152"/>
        <end position="165"/>
    </location>
</feature>
<comment type="catalytic activity">
    <reaction evidence="1">
        <text>ATP + protein L-histidine = ADP + protein N-phospho-L-histidine.</text>
        <dbReference type="EC" id="2.7.13.3"/>
    </reaction>
</comment>
<evidence type="ECO:0000256" key="4">
    <source>
        <dbReference type="ARBA" id="ARBA00022679"/>
    </source>
</evidence>
<organism evidence="14 15">
    <name type="scientific">Rhodovibrio sodomensis</name>
    <dbReference type="NCBI Taxonomy" id="1088"/>
    <lineage>
        <taxon>Bacteria</taxon>
        <taxon>Pseudomonadati</taxon>
        <taxon>Pseudomonadota</taxon>
        <taxon>Alphaproteobacteria</taxon>
        <taxon>Rhodospirillales</taxon>
        <taxon>Rhodovibrionaceae</taxon>
        <taxon>Rhodovibrio</taxon>
    </lineage>
</organism>
<dbReference type="SMART" id="SM00448">
    <property type="entry name" value="REC"/>
    <property type="match status" value="1"/>
</dbReference>
<evidence type="ECO:0000313" key="14">
    <source>
        <dbReference type="EMBL" id="MBK1668270.1"/>
    </source>
</evidence>
<keyword evidence="15" id="KW-1185">Reference proteome</keyword>
<evidence type="ECO:0000256" key="1">
    <source>
        <dbReference type="ARBA" id="ARBA00000085"/>
    </source>
</evidence>
<evidence type="ECO:0000259" key="11">
    <source>
        <dbReference type="PROSITE" id="PS50110"/>
    </source>
</evidence>
<dbReference type="InterPro" id="IPR036890">
    <property type="entry name" value="HATPase_C_sf"/>
</dbReference>
<dbReference type="Pfam" id="PF01584">
    <property type="entry name" value="CheW"/>
    <property type="match status" value="2"/>
</dbReference>
<name>A0ABS1DFT9_9PROT</name>
<dbReference type="InterPro" id="IPR036097">
    <property type="entry name" value="HisK_dim/P_sf"/>
</dbReference>
<feature type="compositionally biased region" description="Basic and acidic residues" evidence="9">
    <location>
        <begin position="222"/>
        <end position="240"/>
    </location>
</feature>
<dbReference type="InterPro" id="IPR036641">
    <property type="entry name" value="HPT_dom_sf"/>
</dbReference>
<dbReference type="PANTHER" id="PTHR43395:SF1">
    <property type="entry name" value="CHEMOTAXIS PROTEIN CHEA"/>
    <property type="match status" value="1"/>
</dbReference>
<evidence type="ECO:0000256" key="9">
    <source>
        <dbReference type="SAM" id="MobiDB-lite"/>
    </source>
</evidence>
<dbReference type="CDD" id="cd00088">
    <property type="entry name" value="HPT"/>
    <property type="match status" value="1"/>
</dbReference>
<dbReference type="Gene3D" id="3.30.565.10">
    <property type="entry name" value="Histidine kinase-like ATPase, C-terminal domain"/>
    <property type="match status" value="1"/>
</dbReference>
<dbReference type="Gene3D" id="1.20.120.160">
    <property type="entry name" value="HPT domain"/>
    <property type="match status" value="1"/>
</dbReference>
<reference evidence="14 15" key="1">
    <citation type="journal article" date="2020" name="Microorganisms">
        <title>Osmotic Adaptation and Compatible Solute Biosynthesis of Phototrophic Bacteria as Revealed from Genome Analyses.</title>
        <authorList>
            <person name="Imhoff J.F."/>
            <person name="Rahn T."/>
            <person name="Kunzel S."/>
            <person name="Keller A."/>
            <person name="Neulinger S.C."/>
        </authorList>
    </citation>
    <scope>NUCLEOTIDE SEQUENCE [LARGE SCALE GENOMIC DNA]</scope>
    <source>
        <strain evidence="14 15">DSM 9895</strain>
    </source>
</reference>
<dbReference type="SUPFAM" id="SSF50341">
    <property type="entry name" value="CheW-like"/>
    <property type="match status" value="2"/>
</dbReference>
<dbReference type="SMART" id="SM00387">
    <property type="entry name" value="HATPase_c"/>
    <property type="match status" value="1"/>
</dbReference>
<dbReference type="GO" id="GO:0016301">
    <property type="term" value="F:kinase activity"/>
    <property type="evidence" value="ECO:0007669"/>
    <property type="project" value="UniProtKB-KW"/>
</dbReference>
<evidence type="ECO:0000259" key="12">
    <source>
        <dbReference type="PROSITE" id="PS50851"/>
    </source>
</evidence>
<feature type="domain" description="Response regulatory" evidence="11">
    <location>
        <begin position="824"/>
        <end position="941"/>
    </location>
</feature>
<dbReference type="SMART" id="SM00073">
    <property type="entry name" value="HPT"/>
    <property type="match status" value="1"/>
</dbReference>
<keyword evidence="5 14" id="KW-0418">Kinase</keyword>
<feature type="domain" description="CheW-like" evidence="12">
    <location>
        <begin position="510"/>
        <end position="656"/>
    </location>
</feature>
<dbReference type="SUPFAM" id="SSF52172">
    <property type="entry name" value="CheY-like"/>
    <property type="match status" value="1"/>
</dbReference>
<dbReference type="CDD" id="cd16916">
    <property type="entry name" value="HATPase_CheA-like"/>
    <property type="match status" value="1"/>
</dbReference>
<dbReference type="Gene3D" id="1.10.287.560">
    <property type="entry name" value="Histidine kinase CheA-like, homodimeric domain"/>
    <property type="match status" value="1"/>
</dbReference>
<evidence type="ECO:0000256" key="6">
    <source>
        <dbReference type="ARBA" id="ARBA00023012"/>
    </source>
</evidence>
<gene>
    <name evidence="14" type="ORF">CKO28_09500</name>
</gene>
<evidence type="ECO:0000256" key="8">
    <source>
        <dbReference type="PROSITE-ProRule" id="PRU00169"/>
    </source>
</evidence>
<dbReference type="SUPFAM" id="SSF47384">
    <property type="entry name" value="Homodimeric domain of signal transducing histidine kinase"/>
    <property type="match status" value="1"/>
</dbReference>
<evidence type="ECO:0000256" key="3">
    <source>
        <dbReference type="ARBA" id="ARBA00022553"/>
    </source>
</evidence>
<dbReference type="Gene3D" id="2.30.30.40">
    <property type="entry name" value="SH3 Domains"/>
    <property type="match status" value="1"/>
</dbReference>
<evidence type="ECO:0000256" key="7">
    <source>
        <dbReference type="PROSITE-ProRule" id="PRU00110"/>
    </source>
</evidence>
<dbReference type="SMART" id="SM00260">
    <property type="entry name" value="CheW"/>
    <property type="match status" value="1"/>
</dbReference>
<dbReference type="Pfam" id="PF00072">
    <property type="entry name" value="Response_reg"/>
    <property type="match status" value="1"/>
</dbReference>
<dbReference type="InterPro" id="IPR001789">
    <property type="entry name" value="Sig_transdc_resp-reg_receiver"/>
</dbReference>
<feature type="modified residue" description="Phosphohistidine" evidence="7">
    <location>
        <position position="43"/>
    </location>
</feature>
<dbReference type="Pfam" id="PF01627">
    <property type="entry name" value="Hpt"/>
    <property type="match status" value="1"/>
</dbReference>
<dbReference type="InterPro" id="IPR008207">
    <property type="entry name" value="Sig_transdc_His_kin_Hpt_dom"/>
</dbReference>
<dbReference type="Gene3D" id="3.40.50.2300">
    <property type="match status" value="1"/>
</dbReference>
<dbReference type="PROSITE" id="PS50894">
    <property type="entry name" value="HPT"/>
    <property type="match status" value="1"/>
</dbReference>
<keyword evidence="4" id="KW-0808">Transferase</keyword>
<feature type="compositionally biased region" description="Low complexity" evidence="9">
    <location>
        <begin position="186"/>
        <end position="221"/>
    </location>
</feature>
<protein>
    <recommendedName>
        <fullName evidence="2">histidine kinase</fullName>
        <ecNumber evidence="2">2.7.13.3</ecNumber>
    </recommendedName>
</protein>
<accession>A0ABS1DFT9</accession>
<dbReference type="InterPro" id="IPR004358">
    <property type="entry name" value="Sig_transdc_His_kin-like_C"/>
</dbReference>
<dbReference type="SMART" id="SM01231">
    <property type="entry name" value="H-kinase_dim"/>
    <property type="match status" value="1"/>
</dbReference>
<dbReference type="InterPro" id="IPR002545">
    <property type="entry name" value="CheW-lke_dom"/>
</dbReference>
<proteinExistence type="predicted"/>
<keyword evidence="6" id="KW-0902">Two-component regulatory system</keyword>
<dbReference type="PROSITE" id="PS50851">
    <property type="entry name" value="CHEW"/>
    <property type="match status" value="1"/>
</dbReference>
<keyword evidence="3 8" id="KW-0597">Phosphoprotein</keyword>
<dbReference type="InterPro" id="IPR005467">
    <property type="entry name" value="His_kinase_dom"/>
</dbReference>
<dbReference type="InterPro" id="IPR003594">
    <property type="entry name" value="HATPase_dom"/>
</dbReference>
<feature type="domain" description="Histidine kinase" evidence="10">
    <location>
        <begin position="268"/>
        <end position="508"/>
    </location>
</feature>
<dbReference type="InterPro" id="IPR051315">
    <property type="entry name" value="Bact_Chemotaxis_CheA"/>
</dbReference>
<dbReference type="SUPFAM" id="SSF47226">
    <property type="entry name" value="Histidine-containing phosphotransfer domain, HPT domain"/>
    <property type="match status" value="1"/>
</dbReference>
<dbReference type="SUPFAM" id="SSF55874">
    <property type="entry name" value="ATPase domain of HSP90 chaperone/DNA topoisomerase II/histidine kinase"/>
    <property type="match status" value="1"/>
</dbReference>
<sequence length="951" mass="102128">MDDLLGEFLTETNEGLQVLDTELVKLEQDPSPGLLDNIFRVMHTIKGTCGFLGLPRLEAVAHSGETVLGKIRDGDLVVTATRVSLILECLDRIREILSALEENEAEPEGDDSALIAKLDAVSEMADYPDAPVPDDAVAPDPQATDAAPAADAEPEPAAEPVDELEEIFRNAPGPEDLPDSAKPKDAGAPAPAADAGKAAASEPAAPELESAPAPNAGAKADPPAESKPADAKAADAKAGDGKAAGKPAEREAPRESQVASQSIRVSVDLLENLMTTVSELVLNRNQLLQILRSQQESEFSAPLQRLNHVVSELQEGVMKTRMQPIGNAWSKLPRIVRDLSQELDKKIELKMKGEETELDRQVLELIKDPLTHMVRNSADHGIETTADRAKSGKSEIGTIALNAYHEGGHIIIEIGDDGRGLNVEKIKQKALKNQITTEAEVNQLTEQQVQQFIFKAGFSTADAVTAVSGRGVGMDVVRTNIEKIGGTIELSSKEGLGSKFTVKIPLTLAIVSALIVECAGERFAIPQLAVLELVRAKGGSENQIERIKETPVLRLRDRLLPLVNLRELLKLQGHGNNAGTDEAGEGDTDGFIVVAQVGTYSFGIIVDRVFDTEEIVVKPVARILRDIPLFSGNTILGDGRVVMILDPNGIASASGELTLVEGEDTLEDARKQRGDTEEEVSMLVFNAAGKSPKAVPLALVARLEEIPVDTIEDSNGQRVVQYRGQLMPLITMPGGEIADSGNQPVLVFTDRDRSMGLVVDEIVDIVEERMNIELHGDRPGYLGSAVIAGKATDIIDAGYYLTQAFSDWFEAEGVRDAGEGDGKRVLLVDDSPFFRNLLAPLLDIAGYDVTTAESADAALELCNSGHEFDVIVSDIEMPGMNGYEFAAALREQGKWADTPLVALSSHATPSDLERGRRAGFRDYVAKFDRETLLDSLNQTLAHGEEPLRGAA</sequence>
<dbReference type="PRINTS" id="PR00344">
    <property type="entry name" value="BCTRLSENSOR"/>
</dbReference>
<evidence type="ECO:0000259" key="13">
    <source>
        <dbReference type="PROSITE" id="PS50894"/>
    </source>
</evidence>
<feature type="compositionally biased region" description="Low complexity" evidence="9">
    <location>
        <begin position="126"/>
        <end position="151"/>
    </location>
</feature>
<dbReference type="RefSeq" id="WP_200340542.1">
    <property type="nucleotide sequence ID" value="NZ_NRRL01000020.1"/>
</dbReference>
<dbReference type="InterPro" id="IPR036061">
    <property type="entry name" value="CheW-like_dom_sf"/>
</dbReference>
<feature type="region of interest" description="Disordered" evidence="9">
    <location>
        <begin position="126"/>
        <end position="261"/>
    </location>
</feature>
<dbReference type="EMBL" id="NRRL01000020">
    <property type="protein sequence ID" value="MBK1668270.1"/>
    <property type="molecule type" value="Genomic_DNA"/>
</dbReference>
<evidence type="ECO:0000256" key="2">
    <source>
        <dbReference type="ARBA" id="ARBA00012438"/>
    </source>
</evidence>
<feature type="domain" description="HPt" evidence="13">
    <location>
        <begin position="1"/>
        <end position="100"/>
    </location>
</feature>
<evidence type="ECO:0000256" key="5">
    <source>
        <dbReference type="ARBA" id="ARBA00022777"/>
    </source>
</evidence>
<dbReference type="PANTHER" id="PTHR43395">
    <property type="entry name" value="SENSOR HISTIDINE KINASE CHEA"/>
    <property type="match status" value="1"/>
</dbReference>
<dbReference type="PROSITE" id="PS50110">
    <property type="entry name" value="RESPONSE_REGULATORY"/>
    <property type="match status" value="1"/>
</dbReference>
<evidence type="ECO:0000313" key="15">
    <source>
        <dbReference type="Proteomes" id="UP001296873"/>
    </source>
</evidence>
<dbReference type="EC" id="2.7.13.3" evidence="2"/>
<dbReference type="Pfam" id="PF02895">
    <property type="entry name" value="H-kinase_dim"/>
    <property type="match status" value="1"/>
</dbReference>
<dbReference type="Proteomes" id="UP001296873">
    <property type="component" value="Unassembled WGS sequence"/>
</dbReference>
<evidence type="ECO:0000259" key="10">
    <source>
        <dbReference type="PROSITE" id="PS50109"/>
    </source>
</evidence>
<feature type="modified residue" description="4-aspartylphosphate" evidence="8">
    <location>
        <position position="874"/>
    </location>
</feature>
<comment type="caution">
    <text evidence="14">The sequence shown here is derived from an EMBL/GenBank/DDBJ whole genome shotgun (WGS) entry which is preliminary data.</text>
</comment>
<dbReference type="InterPro" id="IPR011006">
    <property type="entry name" value="CheY-like_superfamily"/>
</dbReference>
<dbReference type="Pfam" id="PF02518">
    <property type="entry name" value="HATPase_c"/>
    <property type="match status" value="1"/>
</dbReference>